<dbReference type="EMBL" id="CP113520">
    <property type="protein sequence ID" value="WAJ30315.1"/>
    <property type="molecule type" value="Genomic_DNA"/>
</dbReference>
<dbReference type="Proteomes" id="UP001163223">
    <property type="component" value="Chromosome"/>
</dbReference>
<evidence type="ECO:0000313" key="2">
    <source>
        <dbReference type="Proteomes" id="UP001163223"/>
    </source>
</evidence>
<evidence type="ECO:0000313" key="1">
    <source>
        <dbReference type="EMBL" id="WAJ30315.1"/>
    </source>
</evidence>
<reference evidence="1" key="1">
    <citation type="submission" date="2022-11" db="EMBL/GenBank/DDBJ databases">
        <title>beta-Carotene-producing bacterium, Jeongeuplla avenae sp. nov., alleviates the salt stress of Arabidopsis seedlings.</title>
        <authorList>
            <person name="Jiang L."/>
            <person name="Lee J."/>
        </authorList>
    </citation>
    <scope>NUCLEOTIDE SEQUENCE</scope>
    <source>
        <strain evidence="1">DY_R2A_6</strain>
    </source>
</reference>
<keyword evidence="2" id="KW-1185">Reference proteome</keyword>
<accession>A0ACD4NTX6</accession>
<gene>
    <name evidence="1" type="ORF">OXU80_08970</name>
</gene>
<organism evidence="1 2">
    <name type="scientific">Antarcticirhabdus aurantiaca</name>
    <dbReference type="NCBI Taxonomy" id="2606717"/>
    <lineage>
        <taxon>Bacteria</taxon>
        <taxon>Pseudomonadati</taxon>
        <taxon>Pseudomonadota</taxon>
        <taxon>Alphaproteobacteria</taxon>
        <taxon>Hyphomicrobiales</taxon>
        <taxon>Aurantimonadaceae</taxon>
        <taxon>Antarcticirhabdus</taxon>
    </lineage>
</organism>
<proteinExistence type="predicted"/>
<keyword evidence="1" id="KW-0378">Hydrolase</keyword>
<sequence length="220" mass="22969">MTQPLPTRGFAAFLFDMDGTILTSIAATERCWGAWARRHGLDVEAFLPTIHGQRAIDTIARLNLPGVDPIAEAHDLLQAEMEDMGGIEAIAGASAFLGALPPERWAIVTSAPRDLALRRLAAAGLPPSATMITAEDVTRGKPAPDCFLLGAERLGVDIRDCAVFEDAPAGIKAAEASGASVVVITALHTHPVDVPHATLKGYDGLAAAADGHVLRLTAKG</sequence>
<name>A0ACD4NTX6_9HYPH</name>
<protein>
    <submittedName>
        <fullName evidence="1">HAD-IA family hydrolase</fullName>
    </submittedName>
</protein>